<reference evidence="8 9" key="1">
    <citation type="submission" date="2015-09" db="EMBL/GenBank/DDBJ databases">
        <authorList>
            <consortium name="Pathogen Informatics"/>
        </authorList>
    </citation>
    <scope>NUCLEOTIDE SEQUENCE [LARGE SCALE GENOMIC DNA]</scope>
    <source>
        <strain evidence="8 9">2789STDY5834898</strain>
    </source>
</reference>
<protein>
    <submittedName>
        <fullName evidence="8">Putative lipoprotein</fullName>
    </submittedName>
</protein>
<evidence type="ECO:0000256" key="6">
    <source>
        <dbReference type="ARBA" id="ARBA00023237"/>
    </source>
</evidence>
<dbReference type="InterPro" id="IPR014941">
    <property type="entry name" value="FimB/Mfa2/Mfa3"/>
</dbReference>
<keyword evidence="7 8" id="KW-0449">Lipoprotein</keyword>
<comment type="subcellular location">
    <subcellularLocation>
        <location evidence="1">Cell outer membrane</location>
    </subcellularLocation>
</comment>
<evidence type="ECO:0000313" key="9">
    <source>
        <dbReference type="Proteomes" id="UP000095766"/>
    </source>
</evidence>
<evidence type="ECO:0000256" key="2">
    <source>
        <dbReference type="ARBA" id="ARBA00007248"/>
    </source>
</evidence>
<keyword evidence="5" id="KW-0564">Palmitate</keyword>
<evidence type="ECO:0000256" key="5">
    <source>
        <dbReference type="ARBA" id="ARBA00023139"/>
    </source>
</evidence>
<dbReference type="PROSITE" id="PS51257">
    <property type="entry name" value="PROKAR_LIPOPROTEIN"/>
    <property type="match status" value="1"/>
</dbReference>
<evidence type="ECO:0000256" key="3">
    <source>
        <dbReference type="ARBA" id="ARBA00022729"/>
    </source>
</evidence>
<evidence type="ECO:0000256" key="4">
    <source>
        <dbReference type="ARBA" id="ARBA00023136"/>
    </source>
</evidence>
<evidence type="ECO:0000313" key="8">
    <source>
        <dbReference type="EMBL" id="CUP71149.1"/>
    </source>
</evidence>
<keyword evidence="4" id="KW-0472">Membrane</keyword>
<dbReference type="GO" id="GO:0009279">
    <property type="term" value="C:cell outer membrane"/>
    <property type="evidence" value="ECO:0007669"/>
    <property type="project" value="UniProtKB-SubCell"/>
</dbReference>
<dbReference type="Proteomes" id="UP000095766">
    <property type="component" value="Unassembled WGS sequence"/>
</dbReference>
<organism evidence="8 9">
    <name type="scientific">Bacteroides uniformis</name>
    <dbReference type="NCBI Taxonomy" id="820"/>
    <lineage>
        <taxon>Bacteria</taxon>
        <taxon>Pseudomonadati</taxon>
        <taxon>Bacteroidota</taxon>
        <taxon>Bacteroidia</taxon>
        <taxon>Bacteroidales</taxon>
        <taxon>Bacteroidaceae</taxon>
        <taxon>Bacteroides</taxon>
    </lineage>
</organism>
<name>A0A174IB86_BACUN</name>
<dbReference type="Pfam" id="PF08842">
    <property type="entry name" value="Mfa2"/>
    <property type="match status" value="1"/>
</dbReference>
<dbReference type="EMBL" id="CZAO01000009">
    <property type="protein sequence ID" value="CUP71149.1"/>
    <property type="molecule type" value="Genomic_DNA"/>
</dbReference>
<evidence type="ECO:0000256" key="1">
    <source>
        <dbReference type="ARBA" id="ARBA00004442"/>
    </source>
</evidence>
<keyword evidence="3" id="KW-0732">Signal</keyword>
<gene>
    <name evidence="8" type="ORF">ERS852510_02172</name>
</gene>
<accession>A0A174IB86</accession>
<evidence type="ECO:0000256" key="7">
    <source>
        <dbReference type="ARBA" id="ARBA00023288"/>
    </source>
</evidence>
<dbReference type="AlphaFoldDB" id="A0A174IB86"/>
<dbReference type="Gene3D" id="2.60.40.2100">
    <property type="match status" value="1"/>
</dbReference>
<sequence length="312" mass="35049">MTMKQLKKLILLSLVPVLTTGCIKEDMDDCENVAICFRYKADGDKDVLRQYMDKIDLYVFDANNRLVDQRTYNQDALNPAQEAPSFKLPQGTYSVVAVGNAYGKTQVKDINSTDLSQIYIQHPNWGTASAVDGHDHNYMGSKQITVPGSNKFLRDTLDLFSSHINVDIEIHGLPAPGEATRAGIPYKLSIEKSNAQTDFNNEINEDEKGTCYPELVYDSQTGVYHTNDLTLFRMDHNDVLSPVCCTHLLRLEDADGNTLVTGSIYNYLQQHLKSIDVTKQEAYLPISIVFTPVGVTIKVPSWYVEDVTPDWQ</sequence>
<comment type="similarity">
    <text evidence="2">Belongs to the bacteroidetes fimbrillin superfamily. FimB/Mfa2 family.</text>
</comment>
<proteinExistence type="inferred from homology"/>
<keyword evidence="6" id="KW-0998">Cell outer membrane</keyword>